<dbReference type="PRINTS" id="PR00081">
    <property type="entry name" value="GDHRDH"/>
</dbReference>
<keyword evidence="1" id="KW-0560">Oxidoreductase</keyword>
<dbReference type="SUPFAM" id="SSF51735">
    <property type="entry name" value="NAD(P)-binding Rossmann-fold domains"/>
    <property type="match status" value="1"/>
</dbReference>
<dbReference type="Gene3D" id="3.40.50.720">
    <property type="entry name" value="NAD(P)-binding Rossmann-like Domain"/>
    <property type="match status" value="1"/>
</dbReference>
<dbReference type="PANTHER" id="PTHR43157">
    <property type="entry name" value="PHOSPHATIDYLINOSITOL-GLYCAN BIOSYNTHESIS CLASS F PROTEIN-RELATED"/>
    <property type="match status" value="1"/>
</dbReference>
<dbReference type="Pfam" id="PF00106">
    <property type="entry name" value="adh_short"/>
    <property type="match status" value="1"/>
</dbReference>
<evidence type="ECO:0000313" key="2">
    <source>
        <dbReference type="EMBL" id="KTB36233.1"/>
    </source>
</evidence>
<proteinExistence type="predicted"/>
<dbReference type="PANTHER" id="PTHR43157:SF31">
    <property type="entry name" value="PHOSPHATIDYLINOSITOL-GLYCAN BIOSYNTHESIS CLASS F PROTEIN"/>
    <property type="match status" value="1"/>
</dbReference>
<dbReference type="GO" id="GO:0016491">
    <property type="term" value="F:oxidoreductase activity"/>
    <property type="evidence" value="ECO:0007669"/>
    <property type="project" value="UniProtKB-KW"/>
</dbReference>
<dbReference type="EMBL" id="LATX01001919">
    <property type="protein sequence ID" value="KTB36233.1"/>
    <property type="molecule type" value="Genomic_DNA"/>
</dbReference>
<evidence type="ECO:0000313" key="3">
    <source>
        <dbReference type="Proteomes" id="UP000054988"/>
    </source>
</evidence>
<evidence type="ECO:0000256" key="1">
    <source>
        <dbReference type="ARBA" id="ARBA00023002"/>
    </source>
</evidence>
<gene>
    <name evidence="2" type="ORF">WG66_11187</name>
</gene>
<dbReference type="InterPro" id="IPR002347">
    <property type="entry name" value="SDR_fam"/>
</dbReference>
<protein>
    <submittedName>
        <fullName evidence="2">Putative NAD(P)-binding protein</fullName>
    </submittedName>
</protein>
<reference evidence="2 3" key="1">
    <citation type="submission" date="2015-12" db="EMBL/GenBank/DDBJ databases">
        <title>Draft genome sequence of Moniliophthora roreri, the causal agent of frosty pod rot of cacao.</title>
        <authorList>
            <person name="Aime M.C."/>
            <person name="Diaz-Valderrama J.R."/>
            <person name="Kijpornyongpan T."/>
            <person name="Phillips-Mora W."/>
        </authorList>
    </citation>
    <scope>NUCLEOTIDE SEQUENCE [LARGE SCALE GENOMIC DNA]</scope>
    <source>
        <strain evidence="2 3">MCA 2952</strain>
    </source>
</reference>
<dbReference type="InterPro" id="IPR036291">
    <property type="entry name" value="NAD(P)-bd_dom_sf"/>
</dbReference>
<dbReference type="AlphaFoldDB" id="A0A0W0FIR7"/>
<organism evidence="2 3">
    <name type="scientific">Moniliophthora roreri</name>
    <name type="common">Frosty pod rot fungus</name>
    <name type="synonym">Monilia roreri</name>
    <dbReference type="NCBI Taxonomy" id="221103"/>
    <lineage>
        <taxon>Eukaryota</taxon>
        <taxon>Fungi</taxon>
        <taxon>Dikarya</taxon>
        <taxon>Basidiomycota</taxon>
        <taxon>Agaricomycotina</taxon>
        <taxon>Agaricomycetes</taxon>
        <taxon>Agaricomycetidae</taxon>
        <taxon>Agaricales</taxon>
        <taxon>Marasmiineae</taxon>
        <taxon>Marasmiaceae</taxon>
        <taxon>Moniliophthora</taxon>
    </lineage>
</organism>
<sequence>MGLILSGISQSWPSPPAFSVGDIPDQTGKVILITGGNTGIGFETAKALLPKNAKVYIACRSRTKAQSAIERLHEATGKEAIFLELDLASLDSIEKAAETFLSKEKELHILFNNAGVMVPEISQLTAEGYDLTIGTNVLGHYYFTQLLLPALLAVSLNGPKKSRVVTTASLTSELVSSVHYECFRDGPLRRKLGVQRLYAESKFVSQRNQPVCCALNYFSVKKWLISKMLYPMPMGALTGLYAGTSEDADDFNGLYFGPWARKLPPNPATQKPEEGKKLWDWLEEQVKKRT</sequence>
<dbReference type="Proteomes" id="UP000054988">
    <property type="component" value="Unassembled WGS sequence"/>
</dbReference>
<name>A0A0W0FIR7_MONRR</name>
<accession>A0A0W0FIR7</accession>
<comment type="caution">
    <text evidence="2">The sequence shown here is derived from an EMBL/GenBank/DDBJ whole genome shotgun (WGS) entry which is preliminary data.</text>
</comment>